<evidence type="ECO:0000256" key="7">
    <source>
        <dbReference type="ARBA" id="ARBA00023014"/>
    </source>
</evidence>
<dbReference type="Proteomes" id="UP000676194">
    <property type="component" value="Chromosome"/>
</dbReference>
<dbReference type="InterPro" id="IPR015424">
    <property type="entry name" value="PyrdxlP-dep_Trfase"/>
</dbReference>
<keyword evidence="3" id="KW-0808">Transferase</keyword>
<keyword evidence="5" id="KW-0663">Pyridoxal phosphate</keyword>
<comment type="cofactor">
    <cofactor evidence="1">
        <name>pyridoxal 5'-phosphate</name>
        <dbReference type="ChEBI" id="CHEBI:597326"/>
    </cofactor>
</comment>
<dbReference type="PANTHER" id="PTHR11601:SF34">
    <property type="entry name" value="CYSTEINE DESULFURASE"/>
    <property type="match status" value="1"/>
</dbReference>
<name>A0A8E6B3F9_9BACT</name>
<dbReference type="InterPro" id="IPR016454">
    <property type="entry name" value="Cysteine_dSase"/>
</dbReference>
<keyword evidence="4" id="KW-0479">Metal-binding</keyword>
<dbReference type="Gene3D" id="3.40.640.10">
    <property type="entry name" value="Type I PLP-dependent aspartate aminotransferase-like (Major domain)"/>
    <property type="match status" value="1"/>
</dbReference>
<comment type="catalytic activity">
    <reaction evidence="8">
        <text>(sulfur carrier)-H + L-cysteine = (sulfur carrier)-SH + L-alanine</text>
        <dbReference type="Rhea" id="RHEA:43892"/>
        <dbReference type="Rhea" id="RHEA-COMP:14737"/>
        <dbReference type="Rhea" id="RHEA-COMP:14739"/>
        <dbReference type="ChEBI" id="CHEBI:29917"/>
        <dbReference type="ChEBI" id="CHEBI:35235"/>
        <dbReference type="ChEBI" id="CHEBI:57972"/>
        <dbReference type="ChEBI" id="CHEBI:64428"/>
        <dbReference type="EC" id="2.8.1.7"/>
    </reaction>
</comment>
<evidence type="ECO:0000256" key="1">
    <source>
        <dbReference type="ARBA" id="ARBA00001933"/>
    </source>
</evidence>
<evidence type="ECO:0000256" key="5">
    <source>
        <dbReference type="ARBA" id="ARBA00022898"/>
    </source>
</evidence>
<dbReference type="Pfam" id="PF00266">
    <property type="entry name" value="Aminotran_5"/>
    <property type="match status" value="1"/>
</dbReference>
<evidence type="ECO:0000259" key="9">
    <source>
        <dbReference type="Pfam" id="PF00266"/>
    </source>
</evidence>
<dbReference type="GO" id="GO:0046872">
    <property type="term" value="F:metal ion binding"/>
    <property type="evidence" value="ECO:0007669"/>
    <property type="project" value="UniProtKB-KW"/>
</dbReference>
<evidence type="ECO:0000256" key="2">
    <source>
        <dbReference type="ARBA" id="ARBA00006490"/>
    </source>
</evidence>
<proteinExistence type="inferred from homology"/>
<dbReference type="Gene3D" id="3.90.1150.10">
    <property type="entry name" value="Aspartate Aminotransferase, domain 1"/>
    <property type="match status" value="1"/>
</dbReference>
<evidence type="ECO:0000256" key="3">
    <source>
        <dbReference type="ARBA" id="ARBA00022679"/>
    </source>
</evidence>
<evidence type="ECO:0000256" key="8">
    <source>
        <dbReference type="ARBA" id="ARBA00050776"/>
    </source>
</evidence>
<protein>
    <submittedName>
        <fullName evidence="10">Cysteine desulfurase</fullName>
    </submittedName>
</protein>
<dbReference type="PIRSF" id="PIRSF005572">
    <property type="entry name" value="NifS"/>
    <property type="match status" value="1"/>
</dbReference>
<dbReference type="PANTHER" id="PTHR11601">
    <property type="entry name" value="CYSTEINE DESULFURYLASE FAMILY MEMBER"/>
    <property type="match status" value="1"/>
</dbReference>
<dbReference type="SUPFAM" id="SSF53383">
    <property type="entry name" value="PLP-dependent transferases"/>
    <property type="match status" value="1"/>
</dbReference>
<evidence type="ECO:0000256" key="6">
    <source>
        <dbReference type="ARBA" id="ARBA00023004"/>
    </source>
</evidence>
<keyword evidence="7" id="KW-0411">Iron-sulfur</keyword>
<dbReference type="InterPro" id="IPR015421">
    <property type="entry name" value="PyrdxlP-dep_Trfase_major"/>
</dbReference>
<evidence type="ECO:0000313" key="11">
    <source>
        <dbReference type="Proteomes" id="UP000676194"/>
    </source>
</evidence>
<feature type="domain" description="Aminotransferase class V" evidence="9">
    <location>
        <begin position="3"/>
        <end position="350"/>
    </location>
</feature>
<dbReference type="RefSeq" id="WP_213493720.1">
    <property type="nucleotide sequence ID" value="NZ_CP074694.1"/>
</dbReference>
<dbReference type="GO" id="GO:0031071">
    <property type="term" value="F:cysteine desulfurase activity"/>
    <property type="evidence" value="ECO:0007669"/>
    <property type="project" value="UniProtKB-EC"/>
</dbReference>
<reference evidence="10" key="1">
    <citation type="submission" date="2021-05" db="EMBL/GenBank/DDBJ databases">
        <title>Complete genome sequence of the cellulolytic planctomycete Telmatocola sphagniphila SP2T and characterization of the first cellulase from planctomycetes.</title>
        <authorList>
            <person name="Rakitin A.L."/>
            <person name="Beletsky A.V."/>
            <person name="Naumoff D.G."/>
            <person name="Kulichevskaya I.S."/>
            <person name="Mardanov A.V."/>
            <person name="Ravin N.V."/>
            <person name="Dedysh S.N."/>
        </authorList>
    </citation>
    <scope>NUCLEOTIDE SEQUENCE</scope>
    <source>
        <strain evidence="10">SP2T</strain>
    </source>
</reference>
<gene>
    <name evidence="10" type="ORF">KIH39_13250</name>
</gene>
<keyword evidence="11" id="KW-1185">Reference proteome</keyword>
<dbReference type="Gene3D" id="1.10.260.50">
    <property type="match status" value="1"/>
</dbReference>
<organism evidence="10 11">
    <name type="scientific">Telmatocola sphagniphila</name>
    <dbReference type="NCBI Taxonomy" id="1123043"/>
    <lineage>
        <taxon>Bacteria</taxon>
        <taxon>Pseudomonadati</taxon>
        <taxon>Planctomycetota</taxon>
        <taxon>Planctomycetia</taxon>
        <taxon>Gemmatales</taxon>
        <taxon>Gemmataceae</taxon>
    </lineage>
</organism>
<sequence length="372" mass="40331">MLYLDANSTTPVNPAVREAMLPWLGSCFGNPSSAHRFGRKARQALEDARDQIAGLLHADSDEVVFTSGATESNNLALFGLVPESPCRFAVSPIEHLCVTEPAKRLQARGYIVDPIEVDSQGIVNDLNLDSSTRLICIMRVNHETGAIQPISDLVNASRIQAPQTLFHCDAAQAVGKLPVNFRELGVDSLSVSGHKFHAPQGVGLLLVRKGLKLRPALFGGHQQQGRRPGTESVILAIGLAKALELAEAEREQAWVRLSRLQSRFWELLRDQAVPAIRNSPPQSSPYVLNVSFPGCRAELLLMKLDMLGVACSTGSACSSGSLLPSPVLKAMHAPEEILRSAMRFSWTRDISEIELEQAAAIIARAVAEVRGQ</sequence>
<dbReference type="KEGG" id="tsph:KIH39_13250"/>
<keyword evidence="6" id="KW-0408">Iron</keyword>
<evidence type="ECO:0000256" key="4">
    <source>
        <dbReference type="ARBA" id="ARBA00022723"/>
    </source>
</evidence>
<dbReference type="AlphaFoldDB" id="A0A8E6B3F9"/>
<comment type="similarity">
    <text evidence="2">Belongs to the class-V pyridoxal-phosphate-dependent aminotransferase family. NifS/IscS subfamily.</text>
</comment>
<dbReference type="InterPro" id="IPR000192">
    <property type="entry name" value="Aminotrans_V_dom"/>
</dbReference>
<accession>A0A8E6B3F9</accession>
<dbReference type="EMBL" id="CP074694">
    <property type="protein sequence ID" value="QVL29838.1"/>
    <property type="molecule type" value="Genomic_DNA"/>
</dbReference>
<evidence type="ECO:0000313" key="10">
    <source>
        <dbReference type="EMBL" id="QVL29838.1"/>
    </source>
</evidence>
<dbReference type="GO" id="GO:0051536">
    <property type="term" value="F:iron-sulfur cluster binding"/>
    <property type="evidence" value="ECO:0007669"/>
    <property type="project" value="UniProtKB-KW"/>
</dbReference>
<dbReference type="InterPro" id="IPR015422">
    <property type="entry name" value="PyrdxlP-dep_Trfase_small"/>
</dbReference>